<gene>
    <name evidence="2" type="ORF">PFISCL1PPCAC_23570</name>
</gene>
<sequence>MVESSKVDWNRLQRSRHHRSTDCLRDDPRRIGCSSQQGQTECSRDRVVAMLIRHHCQLVLHRRLLLLLLLLLLL</sequence>
<accession>A0AAV5WNR7</accession>
<evidence type="ECO:0000256" key="1">
    <source>
        <dbReference type="SAM" id="MobiDB-lite"/>
    </source>
</evidence>
<comment type="caution">
    <text evidence="2">The sequence shown here is derived from an EMBL/GenBank/DDBJ whole genome shotgun (WGS) entry which is preliminary data.</text>
</comment>
<dbReference type="EMBL" id="BTSY01000006">
    <property type="protein sequence ID" value="GMT32273.1"/>
    <property type="molecule type" value="Genomic_DNA"/>
</dbReference>
<keyword evidence="3" id="KW-1185">Reference proteome</keyword>
<dbReference type="AlphaFoldDB" id="A0AAV5WNR7"/>
<reference evidence="2" key="1">
    <citation type="submission" date="2023-10" db="EMBL/GenBank/DDBJ databases">
        <title>Genome assembly of Pristionchus species.</title>
        <authorList>
            <person name="Yoshida K."/>
            <person name="Sommer R.J."/>
        </authorList>
    </citation>
    <scope>NUCLEOTIDE SEQUENCE</scope>
    <source>
        <strain evidence="2">RS5133</strain>
    </source>
</reference>
<protein>
    <submittedName>
        <fullName evidence="2">Uncharacterized protein</fullName>
    </submittedName>
</protein>
<evidence type="ECO:0000313" key="3">
    <source>
        <dbReference type="Proteomes" id="UP001432322"/>
    </source>
</evidence>
<feature type="compositionally biased region" description="Basic and acidic residues" evidence="1">
    <location>
        <begin position="1"/>
        <end position="11"/>
    </location>
</feature>
<feature type="region of interest" description="Disordered" evidence="1">
    <location>
        <begin position="1"/>
        <end position="20"/>
    </location>
</feature>
<proteinExistence type="predicted"/>
<dbReference type="Proteomes" id="UP001432322">
    <property type="component" value="Unassembled WGS sequence"/>
</dbReference>
<feature type="non-terminal residue" evidence="2">
    <location>
        <position position="74"/>
    </location>
</feature>
<organism evidence="2 3">
    <name type="scientific">Pristionchus fissidentatus</name>
    <dbReference type="NCBI Taxonomy" id="1538716"/>
    <lineage>
        <taxon>Eukaryota</taxon>
        <taxon>Metazoa</taxon>
        <taxon>Ecdysozoa</taxon>
        <taxon>Nematoda</taxon>
        <taxon>Chromadorea</taxon>
        <taxon>Rhabditida</taxon>
        <taxon>Rhabditina</taxon>
        <taxon>Diplogasteromorpha</taxon>
        <taxon>Diplogasteroidea</taxon>
        <taxon>Neodiplogasteridae</taxon>
        <taxon>Pristionchus</taxon>
    </lineage>
</organism>
<name>A0AAV5WNR7_9BILA</name>
<evidence type="ECO:0000313" key="2">
    <source>
        <dbReference type="EMBL" id="GMT32273.1"/>
    </source>
</evidence>